<comment type="similarity">
    <text evidence="1">Belongs to the protein-tyrosine phosphatase family.</text>
</comment>
<dbReference type="PROSITE" id="PS50055">
    <property type="entry name" value="TYR_PHOSPHATASE_PTP"/>
    <property type="match status" value="1"/>
</dbReference>
<name>F2UPT6_SALR5</name>
<feature type="compositionally biased region" description="Low complexity" evidence="6">
    <location>
        <begin position="582"/>
        <end position="615"/>
    </location>
</feature>
<keyword evidence="10" id="KW-1185">Reference proteome</keyword>
<dbReference type="PANTHER" id="PTHR19134:SF562">
    <property type="entry name" value="PROTEIN-TYROSINE-PHOSPHATASE"/>
    <property type="match status" value="1"/>
</dbReference>
<dbReference type="Gene3D" id="3.90.190.10">
    <property type="entry name" value="Protein tyrosine phosphatase superfamily"/>
    <property type="match status" value="1"/>
</dbReference>
<evidence type="ECO:0000259" key="8">
    <source>
        <dbReference type="PROSITE" id="PS50056"/>
    </source>
</evidence>
<feature type="region of interest" description="Disordered" evidence="6">
    <location>
        <begin position="555"/>
        <end position="649"/>
    </location>
</feature>
<feature type="region of interest" description="Disordered" evidence="6">
    <location>
        <begin position="679"/>
        <end position="736"/>
    </location>
</feature>
<reference evidence="9" key="1">
    <citation type="submission" date="2009-08" db="EMBL/GenBank/DDBJ databases">
        <title>Annotation of Salpingoeca rosetta.</title>
        <authorList>
            <consortium name="The Broad Institute Genome Sequencing Platform"/>
            <person name="Russ C."/>
            <person name="Cuomo C."/>
            <person name="Burger G."/>
            <person name="Gray M.W."/>
            <person name="Holland P.W.H."/>
            <person name="King N."/>
            <person name="Lang F.B.F."/>
            <person name="Roger A.J."/>
            <person name="Ruiz-Trillo I."/>
            <person name="Young S.K."/>
            <person name="Zeng Q."/>
            <person name="Gargeya S."/>
            <person name="Alvarado L."/>
            <person name="Berlin A."/>
            <person name="Chapman S.B."/>
            <person name="Chen Z."/>
            <person name="Freedman E."/>
            <person name="Gellesch M."/>
            <person name="Goldberg J."/>
            <person name="Griggs A."/>
            <person name="Gujja S."/>
            <person name="Heilman E."/>
            <person name="Heiman D."/>
            <person name="Howarth C."/>
            <person name="Mehta T."/>
            <person name="Neiman D."/>
            <person name="Pearson M."/>
            <person name="Roberts A."/>
            <person name="Saif S."/>
            <person name="Shea T."/>
            <person name="Shenoy N."/>
            <person name="Sisk P."/>
            <person name="Stolte C."/>
            <person name="Sykes S."/>
            <person name="White J."/>
            <person name="Yandava C."/>
            <person name="Haas B."/>
            <person name="Nusbaum C."/>
            <person name="Birren B."/>
        </authorList>
    </citation>
    <scope>NUCLEOTIDE SEQUENCE [LARGE SCALE GENOMIC DNA]</scope>
    <source>
        <strain evidence="9">ATCC 50818</strain>
    </source>
</reference>
<evidence type="ECO:0000256" key="3">
    <source>
        <dbReference type="ARBA" id="ARBA00022801"/>
    </source>
</evidence>
<dbReference type="KEGG" id="sre:PTSG_10488"/>
<sequence length="736" mass="82573">MGASSSKGGVPVVWGATTHRGKKEGKQKKEYTEDQLKKLNVYLQQQIVQLRAHMKQLRESETGWQEEFGIISKVGLGTRASASAALENTTKNRYRNIVAYDHSRVKITPAKHNFHNDYVNANFVDGYYKKNAYIASQGPVPDAFPNFWQMVWEQDVNMIVMVASEVEAGRLKCHRYWPELNQTATYGVFEVTTIKEQATRNNIHRTFRLKNLETEQHDRVEHLQFILWPDHGVPNTSGEILAFREDVYRLHDPNTPLIVHCSAGVGRTGTYIAIDRLICAAESLAPTLSVVDIVSDLRRTRNFMVQTVIQYGFVYLSLHEALVKGHKQVQLGLAKLDQLTREQMQGELDEITEDIDEVLEEVQAYGNDRVTQQVSELRQRTEGGRADESRVSVVKRMEAFMSAAKEPTPRARTAPAVDADWEGLQSRIKTLADQAADAFQQQYRSAESAWQQEGEYSVGTELTPIESRVAAFTSQEEAWKIRGPEFRKQIEDDSLRELASLQARVENFNDALRDAEHKFLKRRQSSQAQLQSDFDDMQTTSLVDRMMALATPNAKGSSFGRVLAKPISSSRIQKGQARSRHSSTSSSPRMLSLNGSCSSLVGSGSGTPRSGRRSTSGGGLGSHGSSHEQLPPTDEKRAMATPPRAHGEVVETTEPEAFFALRASAPKQEAVHPMVAQMARTRSDDHVKAKNKKQQKKKLSKKWRFSRKASKGSKQLDQPQDEQEEEHEAGDGHGKE</sequence>
<feature type="compositionally biased region" description="Acidic residues" evidence="6">
    <location>
        <begin position="719"/>
        <end position="728"/>
    </location>
</feature>
<dbReference type="SMART" id="SM00404">
    <property type="entry name" value="PTPc_motif"/>
    <property type="match status" value="1"/>
</dbReference>
<feature type="domain" description="Tyrosine-protein phosphatase" evidence="7">
    <location>
        <begin position="64"/>
        <end position="321"/>
    </location>
</feature>
<feature type="compositionally biased region" description="Basic residues" evidence="6">
    <location>
        <begin position="689"/>
        <end position="711"/>
    </location>
</feature>
<evidence type="ECO:0000259" key="7">
    <source>
        <dbReference type="PROSITE" id="PS50055"/>
    </source>
</evidence>
<evidence type="ECO:0000256" key="6">
    <source>
        <dbReference type="SAM" id="MobiDB-lite"/>
    </source>
</evidence>
<dbReference type="eggNOG" id="KOG0791">
    <property type="taxonomic scope" value="Eukaryota"/>
</dbReference>
<gene>
    <name evidence="9" type="ORF">PTSG_10488</name>
</gene>
<dbReference type="OMA" id="WGATTHR"/>
<dbReference type="GO" id="GO:0004725">
    <property type="term" value="F:protein tyrosine phosphatase activity"/>
    <property type="evidence" value="ECO:0007669"/>
    <property type="project" value="UniProtKB-EC"/>
</dbReference>
<dbReference type="PANTHER" id="PTHR19134">
    <property type="entry name" value="RECEPTOR-TYPE TYROSINE-PROTEIN PHOSPHATASE"/>
    <property type="match status" value="1"/>
</dbReference>
<dbReference type="SUPFAM" id="SSF52799">
    <property type="entry name" value="(Phosphotyrosine protein) phosphatases II"/>
    <property type="match status" value="1"/>
</dbReference>
<dbReference type="InterPro" id="IPR000242">
    <property type="entry name" value="PTP_cat"/>
</dbReference>
<organism evidence="10">
    <name type="scientific">Salpingoeca rosetta (strain ATCC 50818 / BSB-021)</name>
    <dbReference type="NCBI Taxonomy" id="946362"/>
    <lineage>
        <taxon>Eukaryota</taxon>
        <taxon>Choanoflagellata</taxon>
        <taxon>Craspedida</taxon>
        <taxon>Salpingoecidae</taxon>
        <taxon>Salpingoeca</taxon>
    </lineage>
</organism>
<accession>F2UPT6</accession>
<evidence type="ECO:0000256" key="2">
    <source>
        <dbReference type="ARBA" id="ARBA00013064"/>
    </source>
</evidence>
<dbReference type="InParanoid" id="F2UPT6"/>
<evidence type="ECO:0000256" key="5">
    <source>
        <dbReference type="SAM" id="Coils"/>
    </source>
</evidence>
<dbReference type="SMART" id="SM00194">
    <property type="entry name" value="PTPc"/>
    <property type="match status" value="1"/>
</dbReference>
<evidence type="ECO:0000313" key="9">
    <source>
        <dbReference type="EMBL" id="EGD79641.1"/>
    </source>
</evidence>
<keyword evidence="4" id="KW-0904">Protein phosphatase</keyword>
<dbReference type="InterPro" id="IPR000387">
    <property type="entry name" value="Tyr_Pase_dom"/>
</dbReference>
<protein>
    <recommendedName>
        <fullName evidence="2">protein-tyrosine-phosphatase</fullName>
        <ecNumber evidence="2">3.1.3.48</ecNumber>
    </recommendedName>
</protein>
<dbReference type="Proteomes" id="UP000007799">
    <property type="component" value="Unassembled WGS sequence"/>
</dbReference>
<dbReference type="InterPro" id="IPR003595">
    <property type="entry name" value="Tyr_Pase_cat"/>
</dbReference>
<dbReference type="Pfam" id="PF00102">
    <property type="entry name" value="Y_phosphatase"/>
    <property type="match status" value="1"/>
</dbReference>
<evidence type="ECO:0000313" key="10">
    <source>
        <dbReference type="Proteomes" id="UP000007799"/>
    </source>
</evidence>
<dbReference type="InterPro" id="IPR016130">
    <property type="entry name" value="Tyr_Pase_AS"/>
</dbReference>
<keyword evidence="3" id="KW-0378">Hydrolase</keyword>
<dbReference type="PROSITE" id="PS00383">
    <property type="entry name" value="TYR_PHOSPHATASE_1"/>
    <property type="match status" value="1"/>
</dbReference>
<dbReference type="PROSITE" id="PS50056">
    <property type="entry name" value="TYR_PHOSPHATASE_2"/>
    <property type="match status" value="1"/>
</dbReference>
<evidence type="ECO:0000256" key="1">
    <source>
        <dbReference type="ARBA" id="ARBA00009580"/>
    </source>
</evidence>
<dbReference type="EMBL" id="GL832987">
    <property type="protein sequence ID" value="EGD79641.1"/>
    <property type="molecule type" value="Genomic_DNA"/>
</dbReference>
<feature type="coiled-coil region" evidence="5">
    <location>
        <begin position="341"/>
        <end position="368"/>
    </location>
</feature>
<dbReference type="PRINTS" id="PR00700">
    <property type="entry name" value="PRTYPHPHTASE"/>
</dbReference>
<evidence type="ECO:0000256" key="4">
    <source>
        <dbReference type="ARBA" id="ARBA00022912"/>
    </source>
</evidence>
<dbReference type="InterPro" id="IPR029021">
    <property type="entry name" value="Prot-tyrosine_phosphatase-like"/>
</dbReference>
<dbReference type="STRING" id="946362.F2UPT6"/>
<keyword evidence="5" id="KW-0175">Coiled coil</keyword>
<feature type="region of interest" description="Disordered" evidence="6">
    <location>
        <begin position="1"/>
        <end position="30"/>
    </location>
</feature>
<feature type="domain" description="Tyrosine specific protein phosphatases" evidence="8">
    <location>
        <begin position="238"/>
        <end position="312"/>
    </location>
</feature>
<dbReference type="RefSeq" id="XP_004988869.1">
    <property type="nucleotide sequence ID" value="XM_004988812.1"/>
</dbReference>
<dbReference type="InterPro" id="IPR050348">
    <property type="entry name" value="Protein-Tyr_Phosphatase"/>
</dbReference>
<dbReference type="GeneID" id="16069411"/>
<dbReference type="OrthoDB" id="5854685at2759"/>
<dbReference type="AlphaFoldDB" id="F2UPT6"/>
<dbReference type="EC" id="3.1.3.48" evidence="2"/>
<proteinExistence type="inferred from homology"/>